<keyword evidence="3" id="KW-1185">Reference proteome</keyword>
<organism evidence="2 3">
    <name type="scientific">Neurospora hispaniola</name>
    <dbReference type="NCBI Taxonomy" id="588809"/>
    <lineage>
        <taxon>Eukaryota</taxon>
        <taxon>Fungi</taxon>
        <taxon>Dikarya</taxon>
        <taxon>Ascomycota</taxon>
        <taxon>Pezizomycotina</taxon>
        <taxon>Sordariomycetes</taxon>
        <taxon>Sordariomycetidae</taxon>
        <taxon>Sordariales</taxon>
        <taxon>Sordariaceae</taxon>
        <taxon>Neurospora</taxon>
    </lineage>
</organism>
<dbReference type="GO" id="GO:0016460">
    <property type="term" value="C:myosin II complex"/>
    <property type="evidence" value="ECO:0007669"/>
    <property type="project" value="TreeGrafter"/>
</dbReference>
<feature type="compositionally biased region" description="Basic and acidic residues" evidence="1">
    <location>
        <begin position="664"/>
        <end position="689"/>
    </location>
</feature>
<dbReference type="AlphaFoldDB" id="A0AAJ0IAE8"/>
<feature type="compositionally biased region" description="Basic and acidic residues" evidence="1">
    <location>
        <begin position="599"/>
        <end position="610"/>
    </location>
</feature>
<dbReference type="GO" id="GO:0051015">
    <property type="term" value="F:actin filament binding"/>
    <property type="evidence" value="ECO:0007669"/>
    <property type="project" value="TreeGrafter"/>
</dbReference>
<evidence type="ECO:0000313" key="3">
    <source>
        <dbReference type="Proteomes" id="UP001285908"/>
    </source>
</evidence>
<feature type="compositionally biased region" description="Polar residues" evidence="1">
    <location>
        <begin position="295"/>
        <end position="306"/>
    </location>
</feature>
<feature type="compositionally biased region" description="Basic and acidic residues" evidence="1">
    <location>
        <begin position="344"/>
        <end position="357"/>
    </location>
</feature>
<dbReference type="GO" id="GO:0000146">
    <property type="term" value="F:microfilament motor activity"/>
    <property type="evidence" value="ECO:0007669"/>
    <property type="project" value="TreeGrafter"/>
</dbReference>
<feature type="region of interest" description="Disordered" evidence="1">
    <location>
        <begin position="891"/>
        <end position="910"/>
    </location>
</feature>
<feature type="compositionally biased region" description="Basic and acidic residues" evidence="1">
    <location>
        <begin position="83"/>
        <end position="144"/>
    </location>
</feature>
<sequence length="910" mass="103652">MSPVNMQAVGPFAPSVLKPRNNIIDKDEMLNRAIYRLVEEDEQLREMMEPIRFKVKEEHRWLKLGNRLKEVEKELKELRDMAAAEEKKRQAEKAAFDKQRTVEAEKKRQEEKAVAEMKRASEKAAAEQRRKDELLKRKEEEKKALQAQLATEQKRRAEADAAIKKVKEEWAASEEKKRQQLIKKADEEIQLLNAELAETKKHADLFASYERERAVEEARKKLEAAKRRLKLEYDEWRRKSYEAWKVQDRERQKVEEENLRRDARKKKEASDARKKAEQQTSSAQRPKEVSFDIPRNQTYDNRSAPKTYQRPEQHDVRHADKGTHQRDHHASHSHFHPQNGQPDFHPRDASRPKDSVPEQHLSSPHYPKYHHEGVHPPTFGVSPRNQKAPVGLSGMPAGSSTASQFPAAAPWEEKNWSSNNYPAADGAWEHSHRNVPSQNPSSTERKWSTPKVSTWKGPAQESKAMDENHFISPAHVTRLESPKEKWPLPPSPRISNESKGWDVPSDQLQETEENKLRREVEEYKTKCAKLAADLERKRRVTGADSVATWQTGTKSIWEDPTKPTSLSSPKDTPKDTNYAPQGHQSDAPWTQTAKSSSSRHNERNSQRDNKGIGSFKESSKPTFNASNPHSQQPSTSKHYSSKSRPEPVDRKSERPGSRASIETRYFEAEEYRDSDNDTPKPKFSNRDTQFKWQKASVESAQPYVPPTPHRCPSPPPILPPTPPRGSRISTPATLKLAPKSRAAFRQEIQTPKLTDIPGSWRDDLPNKNSNENRWPANVSTPSVKNLPVAVKPKDKFKPERYIPPTYAPKDVPPPGSYLSTDTRYQQPGYGHPLTPYYGNLAAIPQPGPAYPIHHPLYAPNVQTLTHSMDVEAGPSGHGGQFASWADQTAAQSLGVIQAPPRKDKGKGRAR</sequence>
<dbReference type="EMBL" id="JAULSX010000003">
    <property type="protein sequence ID" value="KAK3494973.1"/>
    <property type="molecule type" value="Genomic_DNA"/>
</dbReference>
<proteinExistence type="predicted"/>
<feature type="compositionally biased region" description="Basic and acidic residues" evidence="1">
    <location>
        <begin position="268"/>
        <end position="277"/>
    </location>
</feature>
<accession>A0AAJ0IAE8</accession>
<feature type="compositionally biased region" description="Basic and acidic residues" evidence="1">
    <location>
        <begin position="309"/>
        <end position="330"/>
    </location>
</feature>
<dbReference type="GeneID" id="87878778"/>
<feature type="region of interest" description="Disordered" evidence="1">
    <location>
        <begin position="247"/>
        <end position="516"/>
    </location>
</feature>
<evidence type="ECO:0000313" key="2">
    <source>
        <dbReference type="EMBL" id="KAK3494973.1"/>
    </source>
</evidence>
<protein>
    <submittedName>
        <fullName evidence="2">Uncharacterized protein</fullName>
    </submittedName>
</protein>
<feature type="compositionally biased region" description="Basic and acidic residues" evidence="1">
    <location>
        <begin position="477"/>
        <end position="486"/>
    </location>
</feature>
<comment type="caution">
    <text evidence="2">The sequence shown here is derived from an EMBL/GenBank/DDBJ whole genome shotgun (WGS) entry which is preliminary data.</text>
</comment>
<dbReference type="PANTHER" id="PTHR45615:SF40">
    <property type="entry name" value="MYOSIN HEAVY CHAIN, NON-MUSCLE"/>
    <property type="match status" value="1"/>
</dbReference>
<dbReference type="GO" id="GO:0032982">
    <property type="term" value="C:myosin filament"/>
    <property type="evidence" value="ECO:0007669"/>
    <property type="project" value="TreeGrafter"/>
</dbReference>
<feature type="region of interest" description="Disordered" evidence="1">
    <location>
        <begin position="83"/>
        <end position="153"/>
    </location>
</feature>
<feature type="compositionally biased region" description="Basic and acidic residues" evidence="1">
    <location>
        <begin position="791"/>
        <end position="800"/>
    </location>
</feature>
<name>A0AAJ0IAE8_9PEZI</name>
<dbReference type="GO" id="GO:0005737">
    <property type="term" value="C:cytoplasm"/>
    <property type="evidence" value="ECO:0007669"/>
    <property type="project" value="TreeGrafter"/>
</dbReference>
<reference evidence="2 3" key="1">
    <citation type="journal article" date="2023" name="Mol. Phylogenet. Evol.">
        <title>Genome-scale phylogeny and comparative genomics of the fungal order Sordariales.</title>
        <authorList>
            <person name="Hensen N."/>
            <person name="Bonometti L."/>
            <person name="Westerberg I."/>
            <person name="Brannstrom I.O."/>
            <person name="Guillou S."/>
            <person name="Cros-Aarteil S."/>
            <person name="Calhoun S."/>
            <person name="Haridas S."/>
            <person name="Kuo A."/>
            <person name="Mondo S."/>
            <person name="Pangilinan J."/>
            <person name="Riley R."/>
            <person name="LaButti K."/>
            <person name="Andreopoulos B."/>
            <person name="Lipzen A."/>
            <person name="Chen C."/>
            <person name="Yan M."/>
            <person name="Daum C."/>
            <person name="Ng V."/>
            <person name="Clum A."/>
            <person name="Steindorff A."/>
            <person name="Ohm R.A."/>
            <person name="Martin F."/>
            <person name="Silar P."/>
            <person name="Natvig D.O."/>
            <person name="Lalanne C."/>
            <person name="Gautier V."/>
            <person name="Ament-Velasquez S.L."/>
            <person name="Kruys A."/>
            <person name="Hutchinson M.I."/>
            <person name="Powell A.J."/>
            <person name="Barry K."/>
            <person name="Miller A.N."/>
            <person name="Grigoriev I.V."/>
            <person name="Debuchy R."/>
            <person name="Gladieux P."/>
            <person name="Hiltunen Thoren M."/>
            <person name="Johannesson H."/>
        </authorList>
    </citation>
    <scope>NUCLEOTIDE SEQUENCE [LARGE SCALE GENOMIC DNA]</scope>
    <source>
        <strain evidence="2 3">FGSC 10403</strain>
    </source>
</reference>
<evidence type="ECO:0000256" key="1">
    <source>
        <dbReference type="SAM" id="MobiDB-lite"/>
    </source>
</evidence>
<feature type="compositionally biased region" description="Basic and acidic residues" evidence="1">
    <location>
        <begin position="643"/>
        <end position="656"/>
    </location>
</feature>
<feature type="compositionally biased region" description="Polar residues" evidence="1">
    <location>
        <begin position="690"/>
        <end position="699"/>
    </location>
</feature>
<dbReference type="Proteomes" id="UP001285908">
    <property type="component" value="Unassembled WGS sequence"/>
</dbReference>
<feature type="compositionally biased region" description="Polar residues" evidence="1">
    <location>
        <begin position="766"/>
        <end position="783"/>
    </location>
</feature>
<feature type="compositionally biased region" description="Basic and acidic residues" evidence="1">
    <location>
        <begin position="247"/>
        <end position="261"/>
    </location>
</feature>
<feature type="compositionally biased region" description="Polar residues" evidence="1">
    <location>
        <begin position="578"/>
        <end position="598"/>
    </location>
</feature>
<gene>
    <name evidence="2" type="ORF">B0T23DRAFT_452899</name>
</gene>
<feature type="compositionally biased region" description="Pro residues" evidence="1">
    <location>
        <begin position="703"/>
        <end position="723"/>
    </location>
</feature>
<dbReference type="PANTHER" id="PTHR45615">
    <property type="entry name" value="MYOSIN HEAVY CHAIN, NON-MUSCLE"/>
    <property type="match status" value="1"/>
</dbReference>
<feature type="compositionally biased region" description="Polar residues" evidence="1">
    <location>
        <begin position="620"/>
        <end position="638"/>
    </location>
</feature>
<dbReference type="RefSeq" id="XP_062694402.1">
    <property type="nucleotide sequence ID" value="XM_062841156.1"/>
</dbReference>
<feature type="region of interest" description="Disordered" evidence="1">
    <location>
        <begin position="532"/>
        <end position="825"/>
    </location>
</feature>